<evidence type="ECO:0000259" key="6">
    <source>
        <dbReference type="Pfam" id="PF01368"/>
    </source>
</evidence>
<dbReference type="InterPro" id="IPR001667">
    <property type="entry name" value="DDH_dom"/>
</dbReference>
<dbReference type="GeneID" id="77461622"/>
<evidence type="ECO:0000313" key="10">
    <source>
        <dbReference type="Proteomes" id="UP000255523"/>
    </source>
</evidence>
<evidence type="ECO:0000256" key="3">
    <source>
        <dbReference type="ARBA" id="ARBA00022722"/>
    </source>
</evidence>
<evidence type="ECO:0000256" key="5">
    <source>
        <dbReference type="ARBA" id="ARBA00022839"/>
    </source>
</evidence>
<evidence type="ECO:0000259" key="8">
    <source>
        <dbReference type="Pfam" id="PF17768"/>
    </source>
</evidence>
<dbReference type="SUPFAM" id="SSF64182">
    <property type="entry name" value="DHH phosphoesterases"/>
    <property type="match status" value="1"/>
</dbReference>
<dbReference type="GO" id="GO:0004527">
    <property type="term" value="F:exonuclease activity"/>
    <property type="evidence" value="ECO:0007669"/>
    <property type="project" value="UniProtKB-KW"/>
</dbReference>
<evidence type="ECO:0000259" key="7">
    <source>
        <dbReference type="Pfam" id="PF02272"/>
    </source>
</evidence>
<dbReference type="PANTHER" id="PTHR30255">
    <property type="entry name" value="SINGLE-STRANDED-DNA-SPECIFIC EXONUCLEASE RECJ"/>
    <property type="match status" value="1"/>
</dbReference>
<feature type="domain" description="DDH" evidence="6">
    <location>
        <begin position="56"/>
        <end position="179"/>
    </location>
</feature>
<dbReference type="Pfam" id="PF02272">
    <property type="entry name" value="DHHA1"/>
    <property type="match status" value="1"/>
</dbReference>
<evidence type="ECO:0000256" key="2">
    <source>
        <dbReference type="ARBA" id="ARBA00019841"/>
    </source>
</evidence>
<dbReference type="OrthoDB" id="9809852at2"/>
<dbReference type="EMBL" id="UHFX01000003">
    <property type="protein sequence ID" value="SUO03769.1"/>
    <property type="molecule type" value="Genomic_DNA"/>
</dbReference>
<keyword evidence="5 9" id="KW-0269">Exonuclease</keyword>
<dbReference type="Pfam" id="PF17768">
    <property type="entry name" value="RecJ_OB"/>
    <property type="match status" value="1"/>
</dbReference>
<accession>A0A380LIT0</accession>
<keyword evidence="4 9" id="KW-0378">Hydrolase</keyword>
<dbReference type="Proteomes" id="UP000255523">
    <property type="component" value="Unassembled WGS sequence"/>
</dbReference>
<evidence type="ECO:0000256" key="1">
    <source>
        <dbReference type="ARBA" id="ARBA00005915"/>
    </source>
</evidence>
<reference evidence="9 10" key="1">
    <citation type="submission" date="2018-06" db="EMBL/GenBank/DDBJ databases">
        <authorList>
            <consortium name="Pathogen Informatics"/>
            <person name="Doyle S."/>
        </authorList>
    </citation>
    <scope>NUCLEOTIDE SEQUENCE [LARGE SCALE GENOMIC DNA]</scope>
    <source>
        <strain evidence="9 10">NCTC11087</strain>
    </source>
</reference>
<keyword evidence="3" id="KW-0540">Nuclease</keyword>
<dbReference type="InterPro" id="IPR003156">
    <property type="entry name" value="DHHA1_dom"/>
</dbReference>
<dbReference type="Gene3D" id="3.90.1640.30">
    <property type="match status" value="1"/>
</dbReference>
<dbReference type="GO" id="GO:0003676">
    <property type="term" value="F:nucleic acid binding"/>
    <property type="evidence" value="ECO:0007669"/>
    <property type="project" value="InterPro"/>
</dbReference>
<keyword evidence="10" id="KW-1185">Reference proteome</keyword>
<proteinExistence type="inferred from homology"/>
<evidence type="ECO:0000256" key="4">
    <source>
        <dbReference type="ARBA" id="ARBA00022801"/>
    </source>
</evidence>
<dbReference type="Gene3D" id="3.10.310.30">
    <property type="match status" value="1"/>
</dbReference>
<dbReference type="RefSeq" id="WP_022789143.1">
    <property type="nucleotide sequence ID" value="NZ_UHFX01000003.1"/>
</dbReference>
<comment type="similarity">
    <text evidence="1">Belongs to the RecJ family.</text>
</comment>
<dbReference type="PANTHER" id="PTHR30255:SF2">
    <property type="entry name" value="SINGLE-STRANDED-DNA-SPECIFIC EXONUCLEASE RECJ"/>
    <property type="match status" value="1"/>
</dbReference>
<feature type="domain" description="RecJ OB" evidence="8">
    <location>
        <begin position="414"/>
        <end position="512"/>
    </location>
</feature>
<gene>
    <name evidence="9" type="primary">recJ</name>
    <name evidence="9" type="ORF">NCTC11087_00641</name>
</gene>
<sequence length="517" mass="57697">MANLTTFSEKVLRYLEPDESRWSYWLEKQELQSVSEATCIHTFVDRIQNAREQNKKVIVCGDYDCDGILATTIMVDGLQKYGLEVGFYIPDRIKEGYGLNCNTVSLAHKKGYELLVTVDNGVKAHDALSFAKESGMETIVTDHHRIEEEICCDVLVHPSKMEESFSTLCGAAVAYECIRALGVDTPYHLILASIASVGDVMPVTHQTRALIQNGLQLLNTSKEKHTYILANDGVLNETSVGFQIVPKLNAIGRLSNMANVNNAVRYFLNQDEREIRRFYDQIVHVNDLRKQISTKMTECALRKCTPQDPVLLVCDPSFHEGIIGLVAGSLCSQFQKPAIVMAQNTDSYKASMRSPEGFDCMDFLSGFDDFRALGGHTQAAGFSLDLQSFPAFVNYVKEAGATFDWTPLKKNTLHIEPEDITTQSVQSLDALRPFGPGFQLPAFEISPVNIKSVYDLSNGKHRRFTLQSGLQCLCFNISAADKAKSVNSIRGFVGSPQINYYRGSKRVSFIIDQILYK</sequence>
<name>A0A380LIT0_9FIRM</name>
<dbReference type="InterPro" id="IPR051673">
    <property type="entry name" value="SSDNA_exonuclease_RecJ"/>
</dbReference>
<evidence type="ECO:0000313" key="9">
    <source>
        <dbReference type="EMBL" id="SUO03769.1"/>
    </source>
</evidence>
<dbReference type="AlphaFoldDB" id="A0A380LIT0"/>
<feature type="domain" description="DHHA1" evidence="7">
    <location>
        <begin position="312"/>
        <end position="398"/>
    </location>
</feature>
<dbReference type="InterPro" id="IPR038763">
    <property type="entry name" value="DHH_sf"/>
</dbReference>
<dbReference type="InterPro" id="IPR041122">
    <property type="entry name" value="RecJ_OB"/>
</dbReference>
<organism evidence="9 10">
    <name type="scientific">Faecalicoccus pleomorphus</name>
    <dbReference type="NCBI Taxonomy" id="1323"/>
    <lineage>
        <taxon>Bacteria</taxon>
        <taxon>Bacillati</taxon>
        <taxon>Bacillota</taxon>
        <taxon>Erysipelotrichia</taxon>
        <taxon>Erysipelotrichales</taxon>
        <taxon>Erysipelotrichaceae</taxon>
        <taxon>Faecalicoccus</taxon>
    </lineage>
</organism>
<protein>
    <recommendedName>
        <fullName evidence="2">Single-stranded-DNA-specific exonuclease RecJ</fullName>
    </recommendedName>
</protein>
<dbReference type="Pfam" id="PF01368">
    <property type="entry name" value="DHH"/>
    <property type="match status" value="1"/>
</dbReference>